<dbReference type="PANTHER" id="PTHR32428">
    <property type="entry name" value="TARGET OF RAPAMYCIN COMPLEX 2 SUBUNIT BIT61-RELATED"/>
    <property type="match status" value="1"/>
</dbReference>
<evidence type="ECO:0000313" key="3">
    <source>
        <dbReference type="RefSeq" id="XP_026123739.1"/>
    </source>
</evidence>
<organism evidence="2 3">
    <name type="scientific">Carassius auratus</name>
    <name type="common">Goldfish</name>
    <dbReference type="NCBI Taxonomy" id="7957"/>
    <lineage>
        <taxon>Eukaryota</taxon>
        <taxon>Metazoa</taxon>
        <taxon>Chordata</taxon>
        <taxon>Craniata</taxon>
        <taxon>Vertebrata</taxon>
        <taxon>Euteleostomi</taxon>
        <taxon>Actinopterygii</taxon>
        <taxon>Neopterygii</taxon>
        <taxon>Teleostei</taxon>
        <taxon>Ostariophysi</taxon>
        <taxon>Cypriniformes</taxon>
        <taxon>Cyprinidae</taxon>
        <taxon>Cyprininae</taxon>
        <taxon>Carassius</taxon>
    </lineage>
</organism>
<dbReference type="Pfam" id="PF08539">
    <property type="entry name" value="HbrB"/>
    <property type="match status" value="1"/>
</dbReference>
<sequence length="353" mass="40097">MDRLDLHSAPSTTDTILQGPSTALTNNIYAAVIKVFKGEELQPNELYSLNENTRYKLNKMQYLILNECVITTLSSYLLSPMQVASEDRYGVLYQRIFSGALVCQSPGVLRLVKQVKNKCITRKRKKHANIASCDYLQNQTLTKGLSIILDEIQKHEGERQLFVLAQVWDRFFTEILPTLQAILYPLQGQELTVRQMALLGFRDLVLLKLSLGDLLCKDLSLIPACITQMLLVLQGIQESRGPSKQYCQLESLVALVVRPYLWNCRHTTCTEQSTKTAQVTHPEIRITHHISEDSLLSPVVEQEGEMYLERVGNLRRHSVTNAHSDIQLLTVTSRIYTGVDDSCQTMERKTETI</sequence>
<comment type="similarity">
    <text evidence="1">Belongs to the PROTOR family.</text>
</comment>
<dbReference type="AlphaFoldDB" id="A0A6P6PSA5"/>
<dbReference type="Proteomes" id="UP000515129">
    <property type="component" value="Chromosome 7"/>
</dbReference>
<evidence type="ECO:0000313" key="2">
    <source>
        <dbReference type="Proteomes" id="UP000515129"/>
    </source>
</evidence>
<accession>A0A6P6PSA5</accession>
<dbReference type="InterPro" id="IPR013745">
    <property type="entry name" value="Bit61/PRR5"/>
</dbReference>
<reference evidence="3" key="1">
    <citation type="submission" date="2025-08" db="UniProtKB">
        <authorList>
            <consortium name="RefSeq"/>
        </authorList>
    </citation>
    <scope>IDENTIFICATION</scope>
    <source>
        <strain evidence="3">Wakin</strain>
        <tissue evidence="3">Muscle</tissue>
    </source>
</reference>
<dbReference type="OrthoDB" id="2290221at2759"/>
<dbReference type="KEGG" id="caua:113106243"/>
<keyword evidence="2" id="KW-1185">Reference proteome</keyword>
<dbReference type="GeneID" id="113106243"/>
<dbReference type="GO" id="GO:0031932">
    <property type="term" value="C:TORC2 complex"/>
    <property type="evidence" value="ECO:0007669"/>
    <property type="project" value="TreeGrafter"/>
</dbReference>
<evidence type="ECO:0000256" key="1">
    <source>
        <dbReference type="ARBA" id="ARBA00010453"/>
    </source>
</evidence>
<name>A0A6P6PSA5_CARAU</name>
<dbReference type="RefSeq" id="XP_026123739.1">
    <property type="nucleotide sequence ID" value="XM_026267954.1"/>
</dbReference>
<protein>
    <submittedName>
        <fullName evidence="3">Proline-rich protein 5-like isoform X1</fullName>
    </submittedName>
</protein>
<dbReference type="PANTHER" id="PTHR32428:SF3">
    <property type="entry name" value="PROLINE-RICH PROTEIN 5-LIKE"/>
    <property type="match status" value="1"/>
</dbReference>
<dbReference type="GO" id="GO:0038203">
    <property type="term" value="P:TORC2 signaling"/>
    <property type="evidence" value="ECO:0007669"/>
    <property type="project" value="TreeGrafter"/>
</dbReference>
<gene>
    <name evidence="3" type="primary">LOC113106243</name>
</gene>
<proteinExistence type="inferred from homology"/>